<protein>
    <submittedName>
        <fullName evidence="2">Metal-dependent hydrolase</fullName>
    </submittedName>
</protein>
<feature type="transmembrane region" description="Helical" evidence="1">
    <location>
        <begin position="202"/>
        <end position="225"/>
    </location>
</feature>
<accession>A0ABX4YCQ2</accession>
<keyword evidence="1" id="KW-0472">Membrane</keyword>
<evidence type="ECO:0000313" key="2">
    <source>
        <dbReference type="EMBL" id="PNV71656.1"/>
    </source>
</evidence>
<name>A0ABX4YCQ2_9LEPT</name>
<comment type="caution">
    <text evidence="2">The sequence shown here is derived from an EMBL/GenBank/DDBJ whole genome shotgun (WGS) entry which is preliminary data.</text>
</comment>
<dbReference type="InterPro" id="IPR016516">
    <property type="entry name" value="UCP07580"/>
</dbReference>
<keyword evidence="3" id="KW-1185">Reference proteome</keyword>
<proteinExistence type="predicted"/>
<dbReference type="PANTHER" id="PTHR39456">
    <property type="entry name" value="METAL-DEPENDENT HYDROLASE"/>
    <property type="match status" value="1"/>
</dbReference>
<dbReference type="Proteomes" id="UP000094669">
    <property type="component" value="Unassembled WGS sequence"/>
</dbReference>
<dbReference type="RefSeq" id="WP_010415264.1">
    <property type="nucleotide sequence ID" value="NZ_MCRM02000041.1"/>
</dbReference>
<dbReference type="EMBL" id="MCRM02000041">
    <property type="protein sequence ID" value="PNV71656.1"/>
    <property type="molecule type" value="Genomic_DNA"/>
</dbReference>
<sequence length="283" mass="32219">MSNETTAKKRNLKPIDAKSPSVRKMDFVGLEKVSDHYVADNSFLTHNVNAYHILFPEGERFFIKSVKAFADRVKDPGLQNRVKAFIGQEVQHGKEHEKALEILEAQGRPVKVMLKFYIKTAFGILLPILEFLFGKKLKLSVTAGLEHYTASMGEVVLRNRLYDYAEGEMRNLLLWHACEEIEHKSVAYDVLQTVSKSYTLRILGFLIASVIFWGYSIFLQHWFLIADKKVGIRKYFQDLNGARPQGRVLYPALAAMSLLYFKPSFHPDQTGGYELANAALATI</sequence>
<dbReference type="PANTHER" id="PTHR39456:SF1">
    <property type="entry name" value="METAL-DEPENDENT HYDROLASE"/>
    <property type="match status" value="1"/>
</dbReference>
<feature type="transmembrane region" description="Helical" evidence="1">
    <location>
        <begin position="116"/>
        <end position="133"/>
    </location>
</feature>
<dbReference type="PIRSF" id="PIRSF007580">
    <property type="entry name" value="UCP07580"/>
    <property type="match status" value="1"/>
</dbReference>
<keyword evidence="1" id="KW-0812">Transmembrane</keyword>
<dbReference type="GO" id="GO:0016787">
    <property type="term" value="F:hydrolase activity"/>
    <property type="evidence" value="ECO:0007669"/>
    <property type="project" value="UniProtKB-KW"/>
</dbReference>
<keyword evidence="1" id="KW-1133">Transmembrane helix</keyword>
<dbReference type="Pfam" id="PF10118">
    <property type="entry name" value="Metal_hydrol"/>
    <property type="match status" value="1"/>
</dbReference>
<reference evidence="2" key="1">
    <citation type="submission" date="2018-01" db="EMBL/GenBank/DDBJ databases">
        <title>Genomic characterization of Leptospira inadai serogroup Lyme isolated from captured rat in Brazil and comparative analysis with human reference strain.</title>
        <authorList>
            <person name="Moreno L.Z."/>
            <person name="Loureiro A.P."/>
            <person name="Miraglia F."/>
            <person name="Kremer F.S."/>
            <person name="Eslabao M.R."/>
            <person name="Dellagostin O.A."/>
            <person name="Lilenbaum W."/>
            <person name="Moreno A.M."/>
        </authorList>
    </citation>
    <scope>NUCLEOTIDE SEQUENCE [LARGE SCALE GENOMIC DNA]</scope>
    <source>
        <strain evidence="2">M34/99</strain>
    </source>
</reference>
<keyword evidence="2" id="KW-0378">Hydrolase</keyword>
<evidence type="ECO:0000256" key="1">
    <source>
        <dbReference type="SAM" id="Phobius"/>
    </source>
</evidence>
<evidence type="ECO:0000313" key="3">
    <source>
        <dbReference type="Proteomes" id="UP000094669"/>
    </source>
</evidence>
<gene>
    <name evidence="2" type="ORF">BES34_021025</name>
</gene>
<organism evidence="2 3">
    <name type="scientific">Leptospira inadai serovar Lyme</name>
    <dbReference type="NCBI Taxonomy" id="293084"/>
    <lineage>
        <taxon>Bacteria</taxon>
        <taxon>Pseudomonadati</taxon>
        <taxon>Spirochaetota</taxon>
        <taxon>Spirochaetia</taxon>
        <taxon>Leptospirales</taxon>
        <taxon>Leptospiraceae</taxon>
        <taxon>Leptospira</taxon>
    </lineage>
</organism>